<comment type="caution">
    <text evidence="1">The sequence shown here is derived from an EMBL/GenBank/DDBJ whole genome shotgun (WGS) entry which is preliminary data.</text>
</comment>
<dbReference type="Proteomes" id="UP001202328">
    <property type="component" value="Unassembled WGS sequence"/>
</dbReference>
<sequence>MKEIMAPLNCLATSGNNDDKRVKHKDLLHTSTGTQAGIGRKRWGSINTTYIGLGEQRKAVDFRLIWGFKISMQLWEDFILQHSSTRFWKIFKREKNGVR</sequence>
<evidence type="ECO:0000313" key="1">
    <source>
        <dbReference type="EMBL" id="KAI3866338.1"/>
    </source>
</evidence>
<protein>
    <submittedName>
        <fullName evidence="1">Uncharacterized protein</fullName>
    </submittedName>
</protein>
<dbReference type="AlphaFoldDB" id="A0AAD4S656"/>
<reference evidence="1" key="1">
    <citation type="submission" date="2022-04" db="EMBL/GenBank/DDBJ databases">
        <title>A functionally conserved STORR gene fusion in Papaver species that diverged 16.8 million years ago.</title>
        <authorList>
            <person name="Catania T."/>
        </authorList>
    </citation>
    <scope>NUCLEOTIDE SEQUENCE</scope>
    <source>
        <strain evidence="1">S-188037</strain>
    </source>
</reference>
<accession>A0AAD4S656</accession>
<evidence type="ECO:0000313" key="2">
    <source>
        <dbReference type="Proteomes" id="UP001202328"/>
    </source>
</evidence>
<organism evidence="1 2">
    <name type="scientific">Papaver atlanticum</name>
    <dbReference type="NCBI Taxonomy" id="357466"/>
    <lineage>
        <taxon>Eukaryota</taxon>
        <taxon>Viridiplantae</taxon>
        <taxon>Streptophyta</taxon>
        <taxon>Embryophyta</taxon>
        <taxon>Tracheophyta</taxon>
        <taxon>Spermatophyta</taxon>
        <taxon>Magnoliopsida</taxon>
        <taxon>Ranunculales</taxon>
        <taxon>Papaveraceae</taxon>
        <taxon>Papaveroideae</taxon>
        <taxon>Papaver</taxon>
    </lineage>
</organism>
<dbReference type="EMBL" id="JAJJMB010013673">
    <property type="protein sequence ID" value="KAI3866338.1"/>
    <property type="molecule type" value="Genomic_DNA"/>
</dbReference>
<name>A0AAD4S656_9MAGN</name>
<feature type="non-terminal residue" evidence="1">
    <location>
        <position position="1"/>
    </location>
</feature>
<proteinExistence type="predicted"/>
<keyword evidence="2" id="KW-1185">Reference proteome</keyword>
<gene>
    <name evidence="1" type="ORF">MKW98_007993</name>
</gene>